<feature type="region of interest" description="Disordered" evidence="4">
    <location>
        <begin position="7"/>
        <end position="36"/>
    </location>
</feature>
<keyword evidence="7" id="KW-1185">Reference proteome</keyword>
<feature type="domain" description="EF-hand" evidence="5">
    <location>
        <begin position="124"/>
        <end position="159"/>
    </location>
</feature>
<dbReference type="PROSITE" id="PS00018">
    <property type="entry name" value="EF_HAND_1"/>
    <property type="match status" value="1"/>
</dbReference>
<evidence type="ECO:0000313" key="6">
    <source>
        <dbReference type="EMBL" id="CAD7278518.1"/>
    </source>
</evidence>
<dbReference type="GO" id="GO:0005509">
    <property type="term" value="F:calcium ion binding"/>
    <property type="evidence" value="ECO:0007669"/>
    <property type="project" value="InterPro"/>
</dbReference>
<dbReference type="PANTHER" id="PTHR23055">
    <property type="entry name" value="CALCIUM BINDING PROTEINS"/>
    <property type="match status" value="1"/>
</dbReference>
<dbReference type="EMBL" id="CAJPEX010001255">
    <property type="protein sequence ID" value="CAG0918670.1"/>
    <property type="molecule type" value="Genomic_DNA"/>
</dbReference>
<evidence type="ECO:0000256" key="2">
    <source>
        <dbReference type="ARBA" id="ARBA00022737"/>
    </source>
</evidence>
<sequence>MMAVVRGCGGGDDDTGGNQDSPISSSQTMETASRWRPEEGLAALSQATKFSRSELKLMYRGFKQECPTGLMTELEFRDIYAKFFPMGDCSQYAKYVFSTLDKEGDGVVSFGTVIRVLSLLFRGSVHDRLHWLFSLYDVNRDGFISRADVADVVESIYGILGSGNTVPQVDEAGCRQHAERVFLRLLSRNNASSSSSSEFISERDFVEHCLKDVQLQESLGVFDDPW</sequence>
<dbReference type="SMART" id="SM00054">
    <property type="entry name" value="EFh"/>
    <property type="match status" value="2"/>
</dbReference>
<dbReference type="Gene3D" id="1.10.238.10">
    <property type="entry name" value="EF-hand"/>
    <property type="match status" value="1"/>
</dbReference>
<evidence type="ECO:0000256" key="4">
    <source>
        <dbReference type="SAM" id="MobiDB-lite"/>
    </source>
</evidence>
<proteinExistence type="predicted"/>
<dbReference type="PROSITE" id="PS50222">
    <property type="entry name" value="EF_HAND_2"/>
    <property type="match status" value="2"/>
</dbReference>
<keyword evidence="3" id="KW-0106">Calcium</keyword>
<dbReference type="EMBL" id="OA883292">
    <property type="protein sequence ID" value="CAD7278518.1"/>
    <property type="molecule type" value="Genomic_DNA"/>
</dbReference>
<accession>A0A7R9GFB9</accession>
<feature type="domain" description="EF-hand" evidence="5">
    <location>
        <begin position="88"/>
        <end position="123"/>
    </location>
</feature>
<keyword evidence="2" id="KW-0677">Repeat</keyword>
<dbReference type="SUPFAM" id="SSF47473">
    <property type="entry name" value="EF-hand"/>
    <property type="match status" value="1"/>
</dbReference>
<dbReference type="InterPro" id="IPR002048">
    <property type="entry name" value="EF_hand_dom"/>
</dbReference>
<dbReference type="Proteomes" id="UP000678499">
    <property type="component" value="Unassembled WGS sequence"/>
</dbReference>
<dbReference type="InterPro" id="IPR028846">
    <property type="entry name" value="Recoverin"/>
</dbReference>
<dbReference type="OrthoDB" id="191686at2759"/>
<dbReference type="InterPro" id="IPR018247">
    <property type="entry name" value="EF_Hand_1_Ca_BS"/>
</dbReference>
<evidence type="ECO:0000259" key="5">
    <source>
        <dbReference type="PROSITE" id="PS50222"/>
    </source>
</evidence>
<dbReference type="AlphaFoldDB" id="A0A7R9GFB9"/>
<reference evidence="6" key="1">
    <citation type="submission" date="2020-11" db="EMBL/GenBank/DDBJ databases">
        <authorList>
            <person name="Tran Van P."/>
        </authorList>
    </citation>
    <scope>NUCLEOTIDE SEQUENCE</scope>
</reference>
<evidence type="ECO:0000313" key="7">
    <source>
        <dbReference type="Proteomes" id="UP000678499"/>
    </source>
</evidence>
<organism evidence="6">
    <name type="scientific">Notodromas monacha</name>
    <dbReference type="NCBI Taxonomy" id="399045"/>
    <lineage>
        <taxon>Eukaryota</taxon>
        <taxon>Metazoa</taxon>
        <taxon>Ecdysozoa</taxon>
        <taxon>Arthropoda</taxon>
        <taxon>Crustacea</taxon>
        <taxon>Oligostraca</taxon>
        <taxon>Ostracoda</taxon>
        <taxon>Podocopa</taxon>
        <taxon>Podocopida</taxon>
        <taxon>Cypridocopina</taxon>
        <taxon>Cypridoidea</taxon>
        <taxon>Cyprididae</taxon>
        <taxon>Notodromas</taxon>
    </lineage>
</organism>
<keyword evidence="1" id="KW-0479">Metal-binding</keyword>
<gene>
    <name evidence="6" type="ORF">NMOB1V02_LOCUS6218</name>
</gene>
<dbReference type="CDD" id="cd00051">
    <property type="entry name" value="EFh"/>
    <property type="match status" value="1"/>
</dbReference>
<protein>
    <recommendedName>
        <fullName evidence="5">EF-hand domain-containing protein</fullName>
    </recommendedName>
</protein>
<dbReference type="PRINTS" id="PR00450">
    <property type="entry name" value="RECOVERIN"/>
</dbReference>
<evidence type="ECO:0000256" key="3">
    <source>
        <dbReference type="ARBA" id="ARBA00022837"/>
    </source>
</evidence>
<dbReference type="InterPro" id="IPR011992">
    <property type="entry name" value="EF-hand-dom_pair"/>
</dbReference>
<dbReference type="PANTHER" id="PTHR23055:SF167">
    <property type="entry name" value="EF-HAND DOMAIN-CONTAINING PROTEIN"/>
    <property type="match status" value="1"/>
</dbReference>
<name>A0A7R9GFB9_9CRUS</name>
<evidence type="ECO:0000256" key="1">
    <source>
        <dbReference type="ARBA" id="ARBA00022723"/>
    </source>
</evidence>
<feature type="compositionally biased region" description="Polar residues" evidence="4">
    <location>
        <begin position="18"/>
        <end position="31"/>
    </location>
</feature>